<organism evidence="1 2">
    <name type="scientific">Rhodococcus aetherivorans</name>
    <dbReference type="NCBI Taxonomy" id="191292"/>
    <lineage>
        <taxon>Bacteria</taxon>
        <taxon>Bacillati</taxon>
        <taxon>Actinomycetota</taxon>
        <taxon>Actinomycetes</taxon>
        <taxon>Mycobacteriales</taxon>
        <taxon>Nocardiaceae</taxon>
        <taxon>Rhodococcus</taxon>
    </lineage>
</organism>
<proteinExistence type="predicted"/>
<protein>
    <submittedName>
        <fullName evidence="1">Uncharacterized protein</fullName>
    </submittedName>
</protein>
<reference evidence="1 2" key="1">
    <citation type="journal article" date="2018" name="Biodegradation">
        <title>1,4-Dioxane degradation characteristics of Rhodococcus aetherivorans JCM 14343.</title>
        <authorList>
            <person name="Inoue D."/>
            <person name="Tsunoda T."/>
            <person name="Yamamoto N."/>
            <person name="Ike M."/>
            <person name="Sei K."/>
        </authorList>
    </citation>
    <scope>NUCLEOTIDE SEQUENCE [LARGE SCALE GENOMIC DNA]</scope>
    <source>
        <strain evidence="1 2">JCM 14343</strain>
    </source>
</reference>
<evidence type="ECO:0000313" key="2">
    <source>
        <dbReference type="Proteomes" id="UP000325466"/>
    </source>
</evidence>
<dbReference type="Proteomes" id="UP000325466">
    <property type="component" value="Unassembled WGS sequence"/>
</dbReference>
<sequence>MDAAPGIAGSRRPEQQGCFLCAGEWERDWFVQMNNTGGAVDVWEVHGIDAEDLVESPEGHYYFPGVIPAARLRLEQRDVPPVHR</sequence>
<evidence type="ECO:0000313" key="1">
    <source>
        <dbReference type="EMBL" id="GES36407.1"/>
    </source>
</evidence>
<gene>
    <name evidence="1" type="ORF">RAJCM14343_1658</name>
</gene>
<comment type="caution">
    <text evidence="1">The sequence shown here is derived from an EMBL/GenBank/DDBJ whole genome shotgun (WGS) entry which is preliminary data.</text>
</comment>
<dbReference type="EMBL" id="BLAH01000061">
    <property type="protein sequence ID" value="GES36407.1"/>
    <property type="molecule type" value="Genomic_DNA"/>
</dbReference>
<keyword evidence="2" id="KW-1185">Reference proteome</keyword>
<name>A0ABQ0YIS7_9NOCA</name>
<accession>A0ABQ0YIS7</accession>